<feature type="domain" description="RNA polymerase sigma-70" evidence="5">
    <location>
        <begin position="517"/>
        <end position="543"/>
    </location>
</feature>
<dbReference type="InterPro" id="IPR036388">
    <property type="entry name" value="WH-like_DNA-bd_sf"/>
</dbReference>
<dbReference type="Proteomes" id="UP000322214">
    <property type="component" value="Chromosome"/>
</dbReference>
<evidence type="ECO:0000256" key="2">
    <source>
        <dbReference type="ARBA" id="ARBA00023082"/>
    </source>
</evidence>
<organism evidence="6 7">
    <name type="scientific">Mariniblastus fucicola</name>
    <dbReference type="NCBI Taxonomy" id="980251"/>
    <lineage>
        <taxon>Bacteria</taxon>
        <taxon>Pseudomonadati</taxon>
        <taxon>Planctomycetota</taxon>
        <taxon>Planctomycetia</taxon>
        <taxon>Pirellulales</taxon>
        <taxon>Pirellulaceae</taxon>
        <taxon>Mariniblastus</taxon>
    </lineage>
</organism>
<evidence type="ECO:0000256" key="4">
    <source>
        <dbReference type="ARBA" id="ARBA00023163"/>
    </source>
</evidence>
<accession>A0A5B9PHB2</accession>
<keyword evidence="2" id="KW-0731">Sigma factor</keyword>
<evidence type="ECO:0000259" key="5">
    <source>
        <dbReference type="PROSITE" id="PS00716"/>
    </source>
</evidence>
<dbReference type="Pfam" id="PF04545">
    <property type="entry name" value="Sigma70_r4"/>
    <property type="match status" value="1"/>
</dbReference>
<dbReference type="CDD" id="cd06171">
    <property type="entry name" value="Sigma70_r4"/>
    <property type="match status" value="1"/>
</dbReference>
<dbReference type="Gene3D" id="1.10.10.10">
    <property type="entry name" value="Winged helix-like DNA-binding domain superfamily/Winged helix DNA-binding domain"/>
    <property type="match status" value="1"/>
</dbReference>
<dbReference type="AlphaFoldDB" id="A0A5B9PHB2"/>
<dbReference type="PANTHER" id="PTHR30603:SF60">
    <property type="entry name" value="RNA POLYMERASE SIGMA FACTOR RPOD"/>
    <property type="match status" value="1"/>
</dbReference>
<evidence type="ECO:0000313" key="7">
    <source>
        <dbReference type="Proteomes" id="UP000322214"/>
    </source>
</evidence>
<dbReference type="RefSeq" id="WP_075082438.1">
    <property type="nucleotide sequence ID" value="NZ_CP042912.1"/>
</dbReference>
<keyword evidence="7" id="KW-1185">Reference proteome</keyword>
<dbReference type="PRINTS" id="PR00046">
    <property type="entry name" value="SIGMA70FCT"/>
</dbReference>
<dbReference type="STRING" id="980251.GCA_001642875_04188"/>
<evidence type="ECO:0000256" key="3">
    <source>
        <dbReference type="ARBA" id="ARBA00023125"/>
    </source>
</evidence>
<dbReference type="InterPro" id="IPR007630">
    <property type="entry name" value="RNA_pol_sigma70_r4"/>
</dbReference>
<dbReference type="EMBL" id="CP042912">
    <property type="protein sequence ID" value="QEG24006.1"/>
    <property type="molecule type" value="Genomic_DNA"/>
</dbReference>
<evidence type="ECO:0000256" key="1">
    <source>
        <dbReference type="ARBA" id="ARBA00023015"/>
    </source>
</evidence>
<keyword evidence="4" id="KW-0804">Transcription</keyword>
<keyword evidence="1" id="KW-0805">Transcription regulation</keyword>
<dbReference type="PROSITE" id="PS00716">
    <property type="entry name" value="SIGMA70_2"/>
    <property type="match status" value="1"/>
</dbReference>
<dbReference type="InterPro" id="IPR000943">
    <property type="entry name" value="RNA_pol_sigma70"/>
</dbReference>
<dbReference type="SUPFAM" id="SSF88946">
    <property type="entry name" value="Sigma2 domain of RNA polymerase sigma factors"/>
    <property type="match status" value="1"/>
</dbReference>
<dbReference type="SUPFAM" id="SSF88659">
    <property type="entry name" value="Sigma3 and sigma4 domains of RNA polymerase sigma factors"/>
    <property type="match status" value="1"/>
</dbReference>
<dbReference type="InterPro" id="IPR013324">
    <property type="entry name" value="RNA_pol_sigma_r3/r4-like"/>
</dbReference>
<reference evidence="6 7" key="1">
    <citation type="submission" date="2019-08" db="EMBL/GenBank/DDBJ databases">
        <title>Deep-cultivation of Planctomycetes and their phenomic and genomic characterization uncovers novel biology.</title>
        <authorList>
            <person name="Wiegand S."/>
            <person name="Jogler M."/>
            <person name="Boedeker C."/>
            <person name="Pinto D."/>
            <person name="Vollmers J."/>
            <person name="Rivas-Marin E."/>
            <person name="Kohn T."/>
            <person name="Peeters S.H."/>
            <person name="Heuer A."/>
            <person name="Rast P."/>
            <person name="Oberbeckmann S."/>
            <person name="Bunk B."/>
            <person name="Jeske O."/>
            <person name="Meyerdierks A."/>
            <person name="Storesund J.E."/>
            <person name="Kallscheuer N."/>
            <person name="Luecker S."/>
            <person name="Lage O.M."/>
            <person name="Pohl T."/>
            <person name="Merkel B.J."/>
            <person name="Hornburger P."/>
            <person name="Mueller R.-W."/>
            <person name="Bruemmer F."/>
            <person name="Labrenz M."/>
            <person name="Spormann A.M."/>
            <person name="Op den Camp H."/>
            <person name="Overmann J."/>
            <person name="Amann R."/>
            <person name="Jetten M.S.M."/>
            <person name="Mascher T."/>
            <person name="Medema M.H."/>
            <person name="Devos D.P."/>
            <person name="Kaster A.-K."/>
            <person name="Ovreas L."/>
            <person name="Rohde M."/>
            <person name="Galperin M.Y."/>
            <person name="Jogler C."/>
        </authorList>
    </citation>
    <scope>NUCLEOTIDE SEQUENCE [LARGE SCALE GENOMIC DNA]</scope>
    <source>
        <strain evidence="6 7">FC18</strain>
    </source>
</reference>
<name>A0A5B9PHB2_9BACT</name>
<dbReference type="InterPro" id="IPR050239">
    <property type="entry name" value="Sigma-70_RNA_pol_init_factors"/>
</dbReference>
<dbReference type="NCBIfam" id="TIGR02937">
    <property type="entry name" value="sigma70-ECF"/>
    <property type="match status" value="1"/>
</dbReference>
<dbReference type="InterPro" id="IPR007627">
    <property type="entry name" value="RNA_pol_sigma70_r2"/>
</dbReference>
<dbReference type="OrthoDB" id="9780321at2"/>
<proteinExistence type="predicted"/>
<dbReference type="Gene3D" id="1.10.601.10">
    <property type="entry name" value="RNA Polymerase Primary Sigma Factor"/>
    <property type="match status" value="1"/>
</dbReference>
<dbReference type="GO" id="GO:0003677">
    <property type="term" value="F:DNA binding"/>
    <property type="evidence" value="ECO:0007669"/>
    <property type="project" value="UniProtKB-KW"/>
</dbReference>
<dbReference type="GO" id="GO:0006352">
    <property type="term" value="P:DNA-templated transcription initiation"/>
    <property type="evidence" value="ECO:0007669"/>
    <property type="project" value="InterPro"/>
</dbReference>
<dbReference type="GO" id="GO:0016987">
    <property type="term" value="F:sigma factor activity"/>
    <property type="evidence" value="ECO:0007669"/>
    <property type="project" value="UniProtKB-KW"/>
</dbReference>
<dbReference type="KEGG" id="mff:MFFC18_39120"/>
<keyword evidence="3" id="KW-0238">DNA-binding</keyword>
<sequence>MHIDYKCDSIRELRDQQVRFAPRNRKVEQLDAAEKLLHEINVRQDYNFEFVCFRITGFRADAGPIVKIPGKQLLQDLHRFIEDMSEASDLVAEEFGQPVLTVEELSKRFNVSTKTISRWRQQGLVSRKFIFDGGRKRVGFLQTSVDSFVKNNREKVSRGQRFSQLTEEDKVEIIDRARRLARAGGCPAEVTRRIAKHMGRSIETIRYTIKQFDEKNQTIAVFPNQTGPLNLEMKERIYADFSAGKSAEVIASRYCRTKTTIYRVINEMRATMIMELPLDFMDSPEFHRKAAEKKIVDSPIPEYEKTPRRVKAPAGLPHYLASLYEVPLLNREQEQYLFRKYNFLKFRASKLRERMEVSRARSNEMDEIERLYNEAVKIKNRIVQSNLRLVVSIAKKHVQASEDFFTLVSDGNMSLIRAVEKFDYTRGNKFSTYASWAIMKNFARTIPGEYRQKDRFRPTSEEMFLATADERTDRIMLETEQAIREEQVSSILETLDDREQKIIISRFGLDYRNEPQTLKQVGEELGVTKERIRQIEARALSKLRAVANQEVAVFADFIDSEN</sequence>
<dbReference type="InterPro" id="IPR013325">
    <property type="entry name" value="RNA_pol_sigma_r2"/>
</dbReference>
<protein>
    <submittedName>
        <fullName evidence="6">RNA polymerase principal sigma factor HrdB</fullName>
    </submittedName>
</protein>
<gene>
    <name evidence="6" type="primary">hrdB</name>
    <name evidence="6" type="ORF">MFFC18_39120</name>
</gene>
<dbReference type="InterPro" id="IPR014284">
    <property type="entry name" value="RNA_pol_sigma-70_dom"/>
</dbReference>
<dbReference type="PANTHER" id="PTHR30603">
    <property type="entry name" value="RNA POLYMERASE SIGMA FACTOR RPO"/>
    <property type="match status" value="1"/>
</dbReference>
<evidence type="ECO:0000313" key="6">
    <source>
        <dbReference type="EMBL" id="QEG24006.1"/>
    </source>
</evidence>
<dbReference type="Pfam" id="PF04542">
    <property type="entry name" value="Sigma70_r2"/>
    <property type="match status" value="1"/>
</dbReference>